<dbReference type="EMBL" id="KB932956">
    <property type="protein sequence ID" value="EOO01837.1"/>
    <property type="molecule type" value="Genomic_DNA"/>
</dbReference>
<dbReference type="RefSeq" id="XP_007913408.1">
    <property type="nucleotide sequence ID" value="XM_007915217.1"/>
</dbReference>
<dbReference type="Gene3D" id="2.60.130.10">
    <property type="entry name" value="Aromatic compound dioxygenase"/>
    <property type="match status" value="1"/>
</dbReference>
<gene>
    <name evidence="1" type="ORF">UCRPA7_2641</name>
</gene>
<dbReference type="PANTHER" id="PTHR33711">
    <property type="entry name" value="DIOXYGENASE, PUTATIVE (AFU_ORTHOLOGUE AFUA_2G02910)-RELATED"/>
    <property type="match status" value="1"/>
</dbReference>
<dbReference type="GeneID" id="19322911"/>
<dbReference type="KEGG" id="tmn:UCRPA7_2641"/>
<reference evidence="2" key="1">
    <citation type="journal article" date="2013" name="Genome Announc.">
        <title>Draft genome sequence of the ascomycete Phaeoacremonium aleophilum strain UCR-PA7, a causal agent of the esca disease complex in grapevines.</title>
        <authorList>
            <person name="Blanco-Ulate B."/>
            <person name="Rolshausen P."/>
            <person name="Cantu D."/>
        </authorList>
    </citation>
    <scope>NUCLEOTIDE SEQUENCE [LARGE SCALE GENOMIC DNA]</scope>
    <source>
        <strain evidence="2">UCR-PA7</strain>
    </source>
</reference>
<organism evidence="1 2">
    <name type="scientific">Phaeoacremonium minimum (strain UCR-PA7)</name>
    <name type="common">Esca disease fungus</name>
    <name type="synonym">Togninia minima</name>
    <dbReference type="NCBI Taxonomy" id="1286976"/>
    <lineage>
        <taxon>Eukaryota</taxon>
        <taxon>Fungi</taxon>
        <taxon>Dikarya</taxon>
        <taxon>Ascomycota</taxon>
        <taxon>Pezizomycotina</taxon>
        <taxon>Sordariomycetes</taxon>
        <taxon>Sordariomycetidae</taxon>
        <taxon>Togniniales</taxon>
        <taxon>Togniniaceae</taxon>
        <taxon>Phaeoacremonium</taxon>
    </lineage>
</organism>
<dbReference type="SUPFAM" id="SSF49482">
    <property type="entry name" value="Aromatic compound dioxygenase"/>
    <property type="match status" value="1"/>
</dbReference>
<dbReference type="AlphaFoldDB" id="R8BR57"/>
<dbReference type="PANTHER" id="PTHR33711:SF7">
    <property type="entry name" value="INTRADIOL RING-CLEAVAGE DIOXYGENASES DOMAIN-CONTAINING PROTEIN-RELATED"/>
    <property type="match status" value="1"/>
</dbReference>
<sequence length="104" mass="11496">MHFMFKKAGFDQLITALYLRGDPYETSDAVFGVKESLVVDLGVVSDVEGLAERFHVHPATKLLRYNFVLVADEECDKLREQEAYKAAASQGGKVKVFGGVLGKE</sequence>
<dbReference type="GO" id="GO:0005506">
    <property type="term" value="F:iron ion binding"/>
    <property type="evidence" value="ECO:0007669"/>
    <property type="project" value="InterPro"/>
</dbReference>
<dbReference type="Proteomes" id="UP000014074">
    <property type="component" value="Unassembled WGS sequence"/>
</dbReference>
<dbReference type="GO" id="GO:0016702">
    <property type="term" value="F:oxidoreductase activity, acting on single donors with incorporation of molecular oxygen, incorporation of two atoms of oxygen"/>
    <property type="evidence" value="ECO:0007669"/>
    <property type="project" value="InterPro"/>
</dbReference>
<dbReference type="InterPro" id="IPR015889">
    <property type="entry name" value="Intradiol_dOase_core"/>
</dbReference>
<proteinExistence type="predicted"/>
<dbReference type="OrthoDB" id="5238185at2759"/>
<evidence type="ECO:0000313" key="1">
    <source>
        <dbReference type="EMBL" id="EOO01837.1"/>
    </source>
</evidence>
<keyword evidence="2" id="KW-1185">Reference proteome</keyword>
<protein>
    <submittedName>
        <fullName evidence="1">Putative catechol-dioxygenase protein</fullName>
    </submittedName>
</protein>
<dbReference type="InterPro" id="IPR050770">
    <property type="entry name" value="Intradiol_RC_Dioxygenase"/>
</dbReference>
<dbReference type="eggNOG" id="ENOG502QWDJ">
    <property type="taxonomic scope" value="Eukaryota"/>
</dbReference>
<keyword evidence="1" id="KW-0223">Dioxygenase</keyword>
<keyword evidence="1" id="KW-0560">Oxidoreductase</keyword>
<name>R8BR57_PHAM7</name>
<accession>R8BR57</accession>
<evidence type="ECO:0000313" key="2">
    <source>
        <dbReference type="Proteomes" id="UP000014074"/>
    </source>
</evidence>
<dbReference type="HOGENOM" id="CLU_2292315_0_0_1"/>